<feature type="compositionally biased region" description="Basic and acidic residues" evidence="1">
    <location>
        <begin position="3055"/>
        <end position="3071"/>
    </location>
</feature>
<feature type="compositionally biased region" description="Basic and acidic residues" evidence="1">
    <location>
        <begin position="3142"/>
        <end position="3154"/>
    </location>
</feature>
<feature type="region of interest" description="Disordered" evidence="1">
    <location>
        <begin position="2306"/>
        <end position="2720"/>
    </location>
</feature>
<feature type="compositionally biased region" description="Basic and acidic residues" evidence="1">
    <location>
        <begin position="4747"/>
        <end position="4760"/>
    </location>
</feature>
<feature type="compositionally biased region" description="Low complexity" evidence="1">
    <location>
        <begin position="5309"/>
        <end position="5319"/>
    </location>
</feature>
<feature type="compositionally biased region" description="Basic and acidic residues" evidence="1">
    <location>
        <begin position="4592"/>
        <end position="4603"/>
    </location>
</feature>
<feature type="compositionally biased region" description="Pro residues" evidence="1">
    <location>
        <begin position="1093"/>
        <end position="1103"/>
    </location>
</feature>
<feature type="compositionally biased region" description="Low complexity" evidence="1">
    <location>
        <begin position="2495"/>
        <end position="2519"/>
    </location>
</feature>
<feature type="region of interest" description="Disordered" evidence="1">
    <location>
        <begin position="1508"/>
        <end position="1957"/>
    </location>
</feature>
<feature type="compositionally biased region" description="Polar residues" evidence="1">
    <location>
        <begin position="973"/>
        <end position="988"/>
    </location>
</feature>
<feature type="compositionally biased region" description="Basic and acidic residues" evidence="1">
    <location>
        <begin position="1546"/>
        <end position="1607"/>
    </location>
</feature>
<feature type="region of interest" description="Disordered" evidence="1">
    <location>
        <begin position="268"/>
        <end position="537"/>
    </location>
</feature>
<feature type="compositionally biased region" description="Low complexity" evidence="1">
    <location>
        <begin position="466"/>
        <end position="480"/>
    </location>
</feature>
<feature type="compositionally biased region" description="Basic and acidic residues" evidence="1">
    <location>
        <begin position="1618"/>
        <end position="1645"/>
    </location>
</feature>
<feature type="compositionally biased region" description="Low complexity" evidence="1">
    <location>
        <begin position="3322"/>
        <end position="3339"/>
    </location>
</feature>
<feature type="compositionally biased region" description="Polar residues" evidence="1">
    <location>
        <begin position="276"/>
        <end position="286"/>
    </location>
</feature>
<feature type="compositionally biased region" description="Low complexity" evidence="1">
    <location>
        <begin position="5222"/>
        <end position="5274"/>
    </location>
</feature>
<feature type="compositionally biased region" description="Low complexity" evidence="1">
    <location>
        <begin position="3362"/>
        <end position="3374"/>
    </location>
</feature>
<feature type="region of interest" description="Disordered" evidence="1">
    <location>
        <begin position="4802"/>
        <end position="4881"/>
    </location>
</feature>
<feature type="compositionally biased region" description="Low complexity" evidence="1">
    <location>
        <begin position="1153"/>
        <end position="1170"/>
    </location>
</feature>
<name>A0A2A9MM06_BESBE</name>
<accession>A0A2A9MM06</accession>
<feature type="compositionally biased region" description="Low complexity" evidence="1">
    <location>
        <begin position="139"/>
        <end position="167"/>
    </location>
</feature>
<feature type="compositionally biased region" description="Basic and acidic residues" evidence="1">
    <location>
        <begin position="3255"/>
        <end position="3288"/>
    </location>
</feature>
<feature type="region of interest" description="Disordered" evidence="1">
    <location>
        <begin position="1137"/>
        <end position="1177"/>
    </location>
</feature>
<feature type="region of interest" description="Disordered" evidence="1">
    <location>
        <begin position="898"/>
        <end position="1053"/>
    </location>
</feature>
<feature type="region of interest" description="Disordered" evidence="1">
    <location>
        <begin position="4682"/>
        <end position="4705"/>
    </location>
</feature>
<feature type="compositionally biased region" description="Basic and acidic residues" evidence="1">
    <location>
        <begin position="3598"/>
        <end position="3607"/>
    </location>
</feature>
<feature type="region of interest" description="Disordered" evidence="1">
    <location>
        <begin position="2132"/>
        <end position="2206"/>
    </location>
</feature>
<feature type="compositionally biased region" description="Basic and acidic residues" evidence="1">
    <location>
        <begin position="1332"/>
        <end position="1368"/>
    </location>
</feature>
<dbReference type="RefSeq" id="XP_029220549.1">
    <property type="nucleotide sequence ID" value="XM_029363183.1"/>
</dbReference>
<feature type="compositionally biased region" description="Basic and acidic residues" evidence="1">
    <location>
        <begin position="4854"/>
        <end position="4869"/>
    </location>
</feature>
<evidence type="ECO:0000313" key="2">
    <source>
        <dbReference type="EMBL" id="PFH36540.1"/>
    </source>
</evidence>
<feature type="compositionally biased region" description="Basic and acidic residues" evidence="1">
    <location>
        <begin position="3714"/>
        <end position="3776"/>
    </location>
</feature>
<feature type="region of interest" description="Disordered" evidence="1">
    <location>
        <begin position="4898"/>
        <end position="4935"/>
    </location>
</feature>
<feature type="compositionally biased region" description="Pro residues" evidence="1">
    <location>
        <begin position="4321"/>
        <end position="4330"/>
    </location>
</feature>
<feature type="region of interest" description="Disordered" evidence="1">
    <location>
        <begin position="560"/>
        <end position="607"/>
    </location>
</feature>
<feature type="compositionally biased region" description="Basic and acidic residues" evidence="1">
    <location>
        <begin position="3906"/>
        <end position="3946"/>
    </location>
</feature>
<feature type="compositionally biased region" description="Basic and acidic residues" evidence="1">
    <location>
        <begin position="4493"/>
        <end position="4567"/>
    </location>
</feature>
<feature type="compositionally biased region" description="Basic and acidic residues" evidence="1">
    <location>
        <begin position="1439"/>
        <end position="1465"/>
    </location>
</feature>
<feature type="region of interest" description="Disordered" evidence="1">
    <location>
        <begin position="3427"/>
        <end position="3514"/>
    </location>
</feature>
<feature type="compositionally biased region" description="Low complexity" evidence="1">
    <location>
        <begin position="4402"/>
        <end position="4418"/>
    </location>
</feature>
<feature type="compositionally biased region" description="Basic and acidic residues" evidence="1">
    <location>
        <begin position="4445"/>
        <end position="4463"/>
    </location>
</feature>
<feature type="compositionally biased region" description="Basic and acidic residues" evidence="1">
    <location>
        <begin position="289"/>
        <end position="304"/>
    </location>
</feature>
<feature type="compositionally biased region" description="Basic and acidic residues" evidence="1">
    <location>
        <begin position="4110"/>
        <end position="4123"/>
    </location>
</feature>
<feature type="region of interest" description="Disordered" evidence="1">
    <location>
        <begin position="3005"/>
        <end position="3039"/>
    </location>
</feature>
<feature type="compositionally biased region" description="Basic and acidic residues" evidence="1">
    <location>
        <begin position="4066"/>
        <end position="4098"/>
    </location>
</feature>
<feature type="region of interest" description="Disordered" evidence="1">
    <location>
        <begin position="5119"/>
        <end position="5138"/>
    </location>
</feature>
<feature type="compositionally biased region" description="Acidic residues" evidence="1">
    <location>
        <begin position="4158"/>
        <end position="4167"/>
    </location>
</feature>
<comment type="caution">
    <text evidence="2">The sequence shown here is derived from an EMBL/GenBank/DDBJ whole genome shotgun (WGS) entry which is preliminary data.</text>
</comment>
<feature type="region of interest" description="Disordered" evidence="1">
    <location>
        <begin position="4141"/>
        <end position="4649"/>
    </location>
</feature>
<feature type="compositionally biased region" description="Basic and acidic residues" evidence="1">
    <location>
        <begin position="1743"/>
        <end position="1776"/>
    </location>
</feature>
<feature type="compositionally biased region" description="Basic and acidic residues" evidence="1">
    <location>
        <begin position="1652"/>
        <end position="1703"/>
    </location>
</feature>
<feature type="region of interest" description="Disordered" evidence="1">
    <location>
        <begin position="1243"/>
        <end position="1491"/>
    </location>
</feature>
<feature type="compositionally biased region" description="Low complexity" evidence="1">
    <location>
        <begin position="438"/>
        <end position="458"/>
    </location>
</feature>
<feature type="compositionally biased region" description="Low complexity" evidence="1">
    <location>
        <begin position="1015"/>
        <end position="1035"/>
    </location>
</feature>
<evidence type="ECO:0000313" key="3">
    <source>
        <dbReference type="Proteomes" id="UP000224006"/>
    </source>
</evidence>
<feature type="compositionally biased region" description="Low complexity" evidence="1">
    <location>
        <begin position="4338"/>
        <end position="4380"/>
    </location>
</feature>
<feature type="compositionally biased region" description="Basic and acidic residues" evidence="1">
    <location>
        <begin position="1376"/>
        <end position="1425"/>
    </location>
</feature>
<feature type="compositionally biased region" description="Low complexity" evidence="1">
    <location>
        <begin position="3439"/>
        <end position="3479"/>
    </location>
</feature>
<feature type="compositionally biased region" description="Basic and acidic residues" evidence="1">
    <location>
        <begin position="925"/>
        <end position="949"/>
    </location>
</feature>
<feature type="region of interest" description="Disordered" evidence="1">
    <location>
        <begin position="761"/>
        <end position="847"/>
    </location>
</feature>
<feature type="compositionally biased region" description="Low complexity" evidence="1">
    <location>
        <begin position="2334"/>
        <end position="2348"/>
    </location>
</feature>
<feature type="region of interest" description="Disordered" evidence="1">
    <location>
        <begin position="3238"/>
        <end position="3394"/>
    </location>
</feature>
<feature type="region of interest" description="Disordered" evidence="1">
    <location>
        <begin position="1069"/>
        <end position="1121"/>
    </location>
</feature>
<organism evidence="2 3">
    <name type="scientific">Besnoitia besnoiti</name>
    <name type="common">Apicomplexan protozoan</name>
    <dbReference type="NCBI Taxonomy" id="94643"/>
    <lineage>
        <taxon>Eukaryota</taxon>
        <taxon>Sar</taxon>
        <taxon>Alveolata</taxon>
        <taxon>Apicomplexa</taxon>
        <taxon>Conoidasida</taxon>
        <taxon>Coccidia</taxon>
        <taxon>Eucoccidiorida</taxon>
        <taxon>Eimeriorina</taxon>
        <taxon>Sarcocystidae</taxon>
        <taxon>Besnoitia</taxon>
    </lineage>
</organism>
<feature type="compositionally biased region" description="Basic and acidic residues" evidence="1">
    <location>
        <begin position="2857"/>
        <end position="2894"/>
    </location>
</feature>
<feature type="compositionally biased region" description="Basic and acidic residues" evidence="1">
    <location>
        <begin position="5331"/>
        <end position="5353"/>
    </location>
</feature>
<feature type="compositionally biased region" description="Low complexity" evidence="1">
    <location>
        <begin position="4168"/>
        <end position="4177"/>
    </location>
</feature>
<feature type="compositionally biased region" description="Basic and acidic residues" evidence="1">
    <location>
        <begin position="3852"/>
        <end position="3883"/>
    </location>
</feature>
<feature type="compositionally biased region" description="Low complexity" evidence="1">
    <location>
        <begin position="382"/>
        <end position="393"/>
    </location>
</feature>
<feature type="region of interest" description="Disordered" evidence="1">
    <location>
        <begin position="2224"/>
        <end position="2275"/>
    </location>
</feature>
<feature type="compositionally biased region" description="Polar residues" evidence="1">
    <location>
        <begin position="1841"/>
        <end position="1853"/>
    </location>
</feature>
<gene>
    <name evidence="2" type="ORF">BESB_047320</name>
</gene>
<feature type="compositionally biased region" description="Low complexity" evidence="1">
    <location>
        <begin position="2582"/>
        <end position="2600"/>
    </location>
</feature>
<feature type="region of interest" description="Disordered" evidence="1">
    <location>
        <begin position="111"/>
        <end position="194"/>
    </location>
</feature>
<protein>
    <submittedName>
        <fullName evidence="2">Uncharacterized protein</fullName>
    </submittedName>
</protein>
<feature type="compositionally biased region" description="Basic and acidic residues" evidence="1">
    <location>
        <begin position="1935"/>
        <end position="1949"/>
    </location>
</feature>
<dbReference type="EMBL" id="NWUJ01000003">
    <property type="protein sequence ID" value="PFH36540.1"/>
    <property type="molecule type" value="Genomic_DNA"/>
</dbReference>
<feature type="compositionally biased region" description="Low complexity" evidence="1">
    <location>
        <begin position="3017"/>
        <end position="3039"/>
    </location>
</feature>
<feature type="compositionally biased region" description="Basic and acidic residues" evidence="1">
    <location>
        <begin position="3989"/>
        <end position="4001"/>
    </location>
</feature>
<feature type="compositionally biased region" description="Basic and acidic residues" evidence="1">
    <location>
        <begin position="761"/>
        <end position="779"/>
    </location>
</feature>
<feature type="compositionally biased region" description="Basic and acidic residues" evidence="1">
    <location>
        <begin position="1291"/>
        <end position="1316"/>
    </location>
</feature>
<feature type="compositionally biased region" description="Basic and acidic residues" evidence="1">
    <location>
        <begin position="312"/>
        <end position="329"/>
    </location>
</feature>
<feature type="compositionally biased region" description="Low complexity" evidence="1">
    <location>
        <begin position="993"/>
        <end position="1003"/>
    </location>
</feature>
<feature type="region of interest" description="Disordered" evidence="1">
    <location>
        <begin position="686"/>
        <end position="733"/>
    </location>
</feature>
<feature type="compositionally biased region" description="Low complexity" evidence="1">
    <location>
        <begin position="4189"/>
        <end position="4202"/>
    </location>
</feature>
<feature type="compositionally biased region" description="Pro residues" evidence="1">
    <location>
        <begin position="3348"/>
        <end position="3361"/>
    </location>
</feature>
<feature type="compositionally biased region" description="Low complexity" evidence="1">
    <location>
        <begin position="2179"/>
        <end position="2206"/>
    </location>
</feature>
<sequence>MRCALARRRLEEASNGICEPRSSGFASSCREGTSEPLWSGDRLEETRNLTSRPASPCHTPLSSWFSNCVPAWRANHSVLLSSSSLPPCDVSPVFSPSARLRGASFQSARIEAPSSSAAAEPPPRQHAWLSPPLRCLQPRSRASSRASSSPSRGHAAASARRLASSNAQQTASRRSNSWRPQSPSGTSPRRATGRPCCLLTRFELPEARSAPRAAAVHLHSQPAPFLPSESEPFPLLLKPRSPFTRLAAPPACRAPSPAAAATLRELAAGGREPRSPATSNSKNPVQSDGSERQREDRRGERGDADSVTSKQRSQERRDVERDFEAERGNRATASVGTAEGKNPRSRQGIEGTAAITTWRSRFRAPDENDTFFPHRRADKGFQASLAQQPPSAAYSVHSQRMWPFRWPQPSPSSPAHCPPLLSSSARSPSGAAPPPPSATSSAPSGGIPPSSSHVSTSSLFDRRASRSSPSPSSSLPQPSSLRPPSPPRPSSLHSPANGPPRSASLSASSSSPPDSSSHCRVSATSFASPSLRSSSVSSCYLRPSLPLNSSSPAPESFLRCALRSSPARETGKDPRRAQAPHEPPACIWRTPRQRVPRSPVSFSEGDKTCDSVRQLSLQVADSTGDSLPRLARLFPSPNRLRAGLALSEPLKRETPSTSACKYQLPGERTELSPSPRFCLEKEKKRVEAPAAASREAHSSVRYYTPSLPTERRHADKREDAETPARAAGTVAEAERQWRALGTACGEKKRLELSPCSRFFQRARERERRKGEKSEKRGNEPTRQLLKIKPNTGIPTTAGGVEDLGSLLEPGISPGTRCREKEEAARTPDTRKGIGHKRAAGRGGDAPAIDQARRLERVSEIQNCSEKRRLLDGDWRGGWGRGRGESAWRLQPRLREVRAMKTDKREIDEELSPCSRYFTRTRQRSQNKDTRRDPEVACRETSTREEAAVDRRKRGSPLKAGNDERRRGAAFPQTCLTNRTDTPHSTIYPTTPAPSSSRVSIPGSPSFPPSPPSPLALPSSSYPSSASRVPARRSSAFPPPSSSPSASSSSSCRLESLELRSLVAHPVALLQASHKGEPRPASLRNSPHYFSSRSPPPPPSPWPSAPHASAREDAHVRNASVGAFPSPLPPSLLASPSPFALSCPSSPRSPPALSPLSPVSSLCPLSPSMSPLSPPRSAPLSLRLASAPSAFSPAILSQVSPSFSPFAACLRAERRCGPRAEGAAPTPWVGGLAVHGAAAEALSAQTGTARDALQGQKGGADTGWRELGACKGGRGEAAAPKDRPIRSQQTRENAEKDEACIHGRRGEEKDTGTDNTRRRSRSLSEGEALTPGRVEKKVSRRTENTKQKEDRESHNHRPAERQEKHERQRATGCLPRSEQRGQKHAEGERENEGGREEKRDIADDASEQRKTEEKRKEISEAEKTGECARATGPETGTAARETKGACLDERERGGRLLRRRSDRETSQETTIDDAQEKVKRDKVENEAKEEKCPASVLDWQAVACGSVEEEEKVASRRKLNWQRKKEPPTGFVALQRQEGGTGSSLKTAEKSHIDGVERDGGHGRGAREAAKGEQRQGLRRQISEGKEREGDAGHVCAQEKGHGPEADRCTAVNSANAASREEAFENSDGRPNSDKERPASRERESESDPSEAATERGDRQRYERATRGAGEKSDRRRDLREAEDARKEGVREKEEEGKAHEEASPLKQTTAISDVKESNHLGPSLGDLSAAEPNGSQSPAVAEKATEHERKKRQIQEENERGHEAARRADERKEKELNTGTEPGIHERGDGEGLQEDRVEGQPEEAEEAALEHGHERDGSRHVSKEGKERETAPEGRHIEAETNTEGICNLQQTEKAEVDPAQRGDADPDKERRGREEKQEKKHSEERPGHEMRAPGGDKTHSGRDELHYADPHEGEAERGGPVKRAARMSETADEADHDRRRNERDGGRQRASFNFSQLLEETDSELKGALHDIEAYVISLEPYASIRVGFPASPSSSPSPFLFPVASHSPPFLTLWPSPPAVAVPRPFEDCRVLEKTEKNAEKLEKEEQGKSDTTCRADPHSTTMEGVKGEKLFHLPRNLLDLPSLFVPCLPALSAPPCLQAAEECIEEQSKKPLANVLLQPGPYPSFSSFSTASRVPSSNLSRAVESLDTSRVPSRSPRPPSPPADSGRSNSSPAIPNSSYPLHSSSSPSGPSTGHVASTSFSSAPSLSRALSSQAALSLSSSSSCSASSSSASAFVSPSSSSSCSSSPSSSSFSASSSSSSSSSFPSSLPLAGCPQRPLPASPFFPSASAPVAAALCSTQVSSQGCRRRGLPPVPPRSCGLAQRPRKAPMAHSFRSLSASPSPSHGVALRLSSMHAAHARLPGASASQSALPFSPAAHAPSASGPPASSASPSSPSPPLVVSSSLLPSSSPSFPGSAFSACCDSSPNAASAARPSSSAAPLLVRQSAISSPRLHAPRSLHAESPVGSPPSLHSSAANTPEMHAEAPAPQRKASLPAAACPASRASSAASGASLCGAGMRHTSADLPSLLGTTPKPDFRVASRGHPRRPRALPVAISSSASSLPFAADSAASRPSPPPASSHFSSSSLCSGSVWSPPLQQRPPPSSQPKRQHPAAARQTPLSSASDTGRHSSSPLSSPPCSGSPLSRRPLSAAPSRSPQTRGAPPAASPSSAGLSCSPSPSFAHSSSSAHRDESSPSSSASPPRCPPSRSSSPSTPFSLRAGAVYVSGVALEELAAPCKFAPNSSERSKEERRSSRCLPHARTRYHGANPPPGGGASQGRASHSSQRLSRAITEAEERPQGDSVSPRQQKLHTSKPTLPPAQRAPTCAAARESEDERRRGRSGAAAKNDQGENGSRGEDRNRVGRREGTTGENEDRRGRLGERERTAAEEKSARRRGKAERLNRNGGARGRRAEKRRAKEGGKTHAHGEGKRRERQNRDAETSTAGGRVTRACTEPSSAVLQADSAAGGLRASFSPFPQLPRLHSLESPSLGANLEAAIQQQLATPEELSDMRVAPLHHPSASSLAPSSPRASCSASASCIHAEETCGGCLLHVREEGGREREEREQRTATRRRRHAERSYGRGSDSKWGGESEETDPTRLPSTSSHGCGRPSEGKKRRRKEEKSPKSYADFAAASTAFRGDDTPDREARDRQNSRLFSALVACARSLFLLPQEGIDRGEETPLQRPALTLRRAYDQSPERRCSLAAGGAFGLLPSSLTAFASLCRDAGVAETQKARQGLQRGEAESGVALKSDSREENREAERRRRRERQTESRKTKHPEKKESEGSEESQGETAETKSNLKQPRGGWDSWLRQKGNRDFSSSSSFSSASSLQSLELLEDDLEAPPAPCLPSFLPPVSPSSLDNSSPLRSSVTKALRSPSLHVSPAPSFQRARPLCGTAASLLRGGEGVGPLAARQPALAAKWEAAFSPPNPQEGPCPSSSLAPVSSPSIPCSSTSTRASPHSDALPPSLAFSAAPADRREAGEKSRRSTETAKQANFEFSNLLVPPSASPCFWSPREEALSLFFASPPPPLLPLSQGDSTGFRDSPPKRQGRGVPTDSRKPGNVQKRLHGRAQDSNARRAAHTEEGRQEEEDTQEKREIHGAKNSDSGLPRGGASGCKATGESEAGNVFERLFNYRKLKLHHPPSLRESKRQARWIEDERRRRQQETAECTFRPNISRSQRTVSGLRARATERIHCCLCCLSAEAEGRPSRRVVEEGEDEGRREASRKTDAKKGTRKEVSQQEDDKKRERREKGASNERSDRPSESCRERKSIGKRMRHKGEAERRSGSDTEAAASEERKRLSDLQEKESQRHETSDGGHRQRGNGRERAAHKEEKRSLRSTANGGRGDAHEVEDSREEEKKRPKLQSKREGVERDGQSPERSSSGAREPEGESVRSGFKGDGGRRDQEKKQLRGKTVEERKRRTRLETQGERQREAREGRRAAIFSASRSPRDVESPLQASKKKKSKRGRERETWKGVCSTAEEESKRASSSEDLTRISTRGHAERRRTFSSAHTPGPIELQEPPHCRRSTQQMSEKAAYNFSVDGGKSVSPLPRGKAAHKKEPAEHARRQEEEEQKEEVPCADKETEETRHHTELKKRVTSSSSERDDAEKESEKEMYASNRKKIGCVTEKACAHKRALANSQTEAVLSTEESWEAAEETAECGGNEGNNEQEARISADRHSSLSSPSSSSRGSGSDQPALASPPTSGGESDTRREETPGEEEKEGTPLAHRGGRAGTVSGARGPTGSATGEEAKREGEAEEGGQSRRNARNKGRAATTRSSASARENDVPRTQFAESGAARDATSRSLTSSPSPSFPSSPQSPPARRRHASSPAQRRPPFSSPSSSFSSLSSCVASSGASSRASSCRPCSALRGASSSPRRPPDSEGGCHTRSGSPWSSLSQESNSSEASEGLPRGEGEESKTFEKKNETSSCANRTSRLECEKNRQSERLQKSRAETSACAEKRRRPPGGGASDRVASALSSRCLGRDRSEEREPKESRAWRGGDTDFEDARQGAQERSEGNDCGPQEERCTMRKGEVGERRQETRLREKESTERDRGTEASAGARRVLTRSSTGVWSAAGKSKSKEEAGKDAAREALASSTEKRGADRTAASRSLRDVFRRSRNAAVRRSPDTHRAAGKLTNEPACETRCEKNPLHAARDSKRSFESRALCVAPPPSTKIPSAPASACGRCAGEARHPRARRIGRNLEIVPRESPGRGGASANSLWPPETPGGRGAKHAAEGGGEARRGHEQALQVAGPLSVRRMPARFSGSSWALSASSAFARESLRDLVLSQSEETGSREAGASRPTAGGRRLGLRGSGAHNARTLFLSRSSPSLGAAGRRAGPLEKSARTNEPHAEGGRGGIPLAAGNRRYPRRTVSCDSHLHHVSRGFALPPNSARKRDSGGPLGAGGGHEEEAGQRGEASPLALLTRCELRRGGSGLRTVSPSPPFTGVLRTAAADRDARWRLLLEDEGRGACFRRFCAHDEKTRLPLRRTEARGGEAERRGNDRRGNFVGLHDSHRKCKLREVFSFKPTLFRQRQSREPSASLLSLLRNVDTARLYCAQVAQLRHCAEEKRRLALELRELEALKECTFKPSLRPSSARFPASRTFLPSAASPRSPRSSLLAAEGSHDSALEAAQAQLRVSRSLLSSSARSHALSSSFCPASSAKPLVASASSSLGPLAFDSATSLSAPPPSLSSLSSVGSARSLQRSSSSEEFSSRPSESASPSAASAVSSSVARAAPASTAAALRTLGAASATSLSPSKDSEATRQGPEGKVRSLLTSGDRGTPTALPARTVSSASAISGSHAHACRQPSEQDACAERGNEPRDRGSHRAFADDGERQGSSAGGEAEGSRGKSVETLTAPLRPRPARAYSSLFRE</sequence>
<dbReference type="KEGG" id="bbes:BESB_047320"/>
<feature type="compositionally biased region" description="Basic and acidic residues" evidence="1">
    <location>
        <begin position="816"/>
        <end position="831"/>
    </location>
</feature>
<feature type="compositionally biased region" description="Polar residues" evidence="1">
    <location>
        <begin position="168"/>
        <end position="189"/>
    </location>
</feature>
<feature type="compositionally biased region" description="Basic and acidic residues" evidence="1">
    <location>
        <begin position="709"/>
        <end position="722"/>
    </location>
</feature>
<evidence type="ECO:0000256" key="1">
    <source>
        <dbReference type="SAM" id="MobiDB-lite"/>
    </source>
</evidence>
<feature type="compositionally biased region" description="Basic and acidic residues" evidence="1">
    <location>
        <begin position="4421"/>
        <end position="4436"/>
    </location>
</feature>
<feature type="compositionally biased region" description="Basic and acidic residues" evidence="1">
    <location>
        <begin position="1854"/>
        <end position="1921"/>
    </location>
</feature>
<feature type="region of interest" description="Disordered" evidence="1">
    <location>
        <begin position="4719"/>
        <end position="4761"/>
    </location>
</feature>
<feature type="region of interest" description="Disordered" evidence="1">
    <location>
        <begin position="3054"/>
        <end position="3154"/>
    </location>
</feature>
<feature type="compositionally biased region" description="Basic and acidic residues" evidence="1">
    <location>
        <begin position="3800"/>
        <end position="3842"/>
    </location>
</feature>
<feature type="compositionally biased region" description="Basic and acidic residues" evidence="1">
    <location>
        <begin position="3480"/>
        <end position="3494"/>
    </location>
</feature>
<feature type="region of interest" description="Disordered" evidence="1">
    <location>
        <begin position="3714"/>
        <end position="4127"/>
    </location>
</feature>
<feature type="region of interest" description="Disordered" evidence="1">
    <location>
        <begin position="2042"/>
        <end position="2065"/>
    </location>
</feature>
<feature type="compositionally biased region" description="Low complexity" evidence="1">
    <location>
        <begin position="2697"/>
        <end position="2720"/>
    </location>
</feature>
<feature type="compositionally biased region" description="Basic and acidic residues" evidence="1">
    <location>
        <begin position="5275"/>
        <end position="5288"/>
    </location>
</feature>
<feature type="compositionally biased region" description="Basic and acidic residues" evidence="1">
    <location>
        <begin position="3080"/>
        <end position="3093"/>
    </location>
</feature>
<dbReference type="Proteomes" id="UP000224006">
    <property type="component" value="Chromosome III"/>
</dbReference>
<feature type="compositionally biased region" description="Basic and acidic residues" evidence="1">
    <location>
        <begin position="1473"/>
        <end position="1491"/>
    </location>
</feature>
<feature type="compositionally biased region" description="Polar residues" evidence="1">
    <location>
        <begin position="2132"/>
        <end position="2144"/>
    </location>
</feature>
<feature type="compositionally biased region" description="Basic and acidic residues" evidence="1">
    <location>
        <begin position="2042"/>
        <end position="2061"/>
    </location>
</feature>
<keyword evidence="3" id="KW-1185">Reference proteome</keyword>
<feature type="compositionally biased region" description="Basic and acidic residues" evidence="1">
    <location>
        <begin position="1783"/>
        <end position="1800"/>
    </location>
</feature>
<feature type="compositionally biased region" description="Low complexity" evidence="1">
    <location>
        <begin position="4281"/>
        <end position="4291"/>
    </location>
</feature>
<feature type="compositionally biased region" description="Polar residues" evidence="1">
    <location>
        <begin position="2781"/>
        <end position="2790"/>
    </location>
</feature>
<feature type="compositionally biased region" description="Low complexity" evidence="1">
    <location>
        <begin position="2632"/>
        <end position="2690"/>
    </location>
</feature>
<dbReference type="GeneID" id="40309662"/>
<feature type="compositionally biased region" description="Low complexity" evidence="1">
    <location>
        <begin position="5121"/>
        <end position="5137"/>
    </location>
</feature>
<feature type="compositionally biased region" description="Basic and acidic residues" evidence="1">
    <location>
        <begin position="2919"/>
        <end position="2943"/>
    </location>
</feature>
<feature type="compositionally biased region" description="Basic and acidic residues" evidence="1">
    <location>
        <begin position="1809"/>
        <end position="1840"/>
    </location>
</feature>
<feature type="region of interest" description="Disordered" evidence="1">
    <location>
        <begin position="2738"/>
        <end position="2959"/>
    </location>
</feature>
<dbReference type="OrthoDB" id="10467378at2759"/>
<feature type="compositionally biased region" description="Low complexity" evidence="1">
    <location>
        <begin position="1042"/>
        <end position="1053"/>
    </location>
</feature>
<feature type="compositionally biased region" description="Low complexity" evidence="1">
    <location>
        <begin position="418"/>
        <end position="430"/>
    </location>
</feature>
<dbReference type="STRING" id="94643.A0A2A9MM06"/>
<dbReference type="VEuPathDB" id="ToxoDB:BESB_047320"/>
<feature type="compositionally biased region" description="Basic and acidic residues" evidence="1">
    <location>
        <begin position="3784"/>
        <end position="3793"/>
    </location>
</feature>
<feature type="compositionally biased region" description="Low complexity" evidence="1">
    <location>
        <begin position="490"/>
        <end position="537"/>
    </location>
</feature>
<feature type="region of interest" description="Disordered" evidence="1">
    <location>
        <begin position="5222"/>
        <end position="5391"/>
    </location>
</feature>
<feature type="compositionally biased region" description="Basic and acidic residues" evidence="1">
    <location>
        <begin position="4178"/>
        <end position="4188"/>
    </location>
</feature>
<reference evidence="2 3" key="1">
    <citation type="submission" date="2017-09" db="EMBL/GenBank/DDBJ databases">
        <title>Genome sequencing of Besnoitia besnoiti strain Bb-Ger1.</title>
        <authorList>
            <person name="Schares G."/>
            <person name="Venepally P."/>
            <person name="Lorenzi H.A."/>
        </authorList>
    </citation>
    <scope>NUCLEOTIDE SEQUENCE [LARGE SCALE GENOMIC DNA]</scope>
    <source>
        <strain evidence="2 3">Bb-Ger1</strain>
    </source>
</reference>
<feature type="compositionally biased region" description="Low complexity" evidence="1">
    <location>
        <begin position="2372"/>
        <end position="2443"/>
    </location>
</feature>
<feature type="compositionally biased region" description="Pro residues" evidence="1">
    <location>
        <begin position="1004"/>
        <end position="1014"/>
    </location>
</feature>
<proteinExistence type="predicted"/>
<feature type="region of interest" description="Disordered" evidence="1">
    <location>
        <begin position="3527"/>
        <end position="3625"/>
    </location>
</feature>